<reference evidence="1 2" key="1">
    <citation type="submission" date="2016-07" db="EMBL/GenBank/DDBJ databases">
        <title>Pervasive Adenine N6-methylation of Active Genes in Fungi.</title>
        <authorList>
            <consortium name="DOE Joint Genome Institute"/>
            <person name="Mondo S.J."/>
            <person name="Dannebaum R.O."/>
            <person name="Kuo R.C."/>
            <person name="Labutti K."/>
            <person name="Haridas S."/>
            <person name="Kuo A."/>
            <person name="Salamov A."/>
            <person name="Ahrendt S.R."/>
            <person name="Lipzen A."/>
            <person name="Sullivan W."/>
            <person name="Andreopoulos W.B."/>
            <person name="Clum A."/>
            <person name="Lindquist E."/>
            <person name="Daum C."/>
            <person name="Ramamoorthy G.K."/>
            <person name="Gryganskyi A."/>
            <person name="Culley D."/>
            <person name="Magnuson J.K."/>
            <person name="James T.Y."/>
            <person name="O'Malley M.A."/>
            <person name="Stajich J.E."/>
            <person name="Spatafora J.W."/>
            <person name="Visel A."/>
            <person name="Grigoriev I.V."/>
        </authorList>
    </citation>
    <scope>NUCLEOTIDE SEQUENCE [LARGE SCALE GENOMIC DNA]</scope>
    <source>
        <strain evidence="1 2">CBS 115471</strain>
    </source>
</reference>
<keyword evidence="2" id="KW-1185">Reference proteome</keyword>
<sequence length="248" mass="28131">MRQMNASEDRIAQMRQAFRGEMVHRVSWILAKYMDTPNKLEAGITSAVAAPHRLHGGKYDLEAVDEIIACFVQLREKAAAENPEYLVDGGGLCLPNYGPPENPASPETDSAMLSVNLGENRQRPRPDYGHVAVPHSPSIAPEDVVMVESYQSRHNGSSGNDGREYYLTNESPPEPEHQVEFEDDELVLSSTETLAAKTEAKKYVVSRPMRWNIRRQYFTAGDTPQHFKRKIDLLPIMKRELDLQRRRK</sequence>
<evidence type="ECO:0000313" key="2">
    <source>
        <dbReference type="Proteomes" id="UP000193144"/>
    </source>
</evidence>
<gene>
    <name evidence="1" type="ORF">BCR34DRAFT_374818</name>
</gene>
<dbReference type="EMBL" id="MCFA01000088">
    <property type="protein sequence ID" value="ORY09313.1"/>
    <property type="molecule type" value="Genomic_DNA"/>
</dbReference>
<organism evidence="1 2">
    <name type="scientific">Clohesyomyces aquaticus</name>
    <dbReference type="NCBI Taxonomy" id="1231657"/>
    <lineage>
        <taxon>Eukaryota</taxon>
        <taxon>Fungi</taxon>
        <taxon>Dikarya</taxon>
        <taxon>Ascomycota</taxon>
        <taxon>Pezizomycotina</taxon>
        <taxon>Dothideomycetes</taxon>
        <taxon>Pleosporomycetidae</taxon>
        <taxon>Pleosporales</taxon>
        <taxon>Lindgomycetaceae</taxon>
        <taxon>Clohesyomyces</taxon>
    </lineage>
</organism>
<dbReference type="OrthoDB" id="3799856at2759"/>
<comment type="caution">
    <text evidence="1">The sequence shown here is derived from an EMBL/GenBank/DDBJ whole genome shotgun (WGS) entry which is preliminary data.</text>
</comment>
<proteinExistence type="predicted"/>
<name>A0A1Y1ZGE0_9PLEO</name>
<protein>
    <submittedName>
        <fullName evidence="1">Uncharacterized protein</fullName>
    </submittedName>
</protein>
<dbReference type="AlphaFoldDB" id="A0A1Y1ZGE0"/>
<accession>A0A1Y1ZGE0</accession>
<evidence type="ECO:0000313" key="1">
    <source>
        <dbReference type="EMBL" id="ORY09313.1"/>
    </source>
</evidence>
<dbReference type="Proteomes" id="UP000193144">
    <property type="component" value="Unassembled WGS sequence"/>
</dbReference>